<dbReference type="GO" id="GO:0006508">
    <property type="term" value="P:proteolysis"/>
    <property type="evidence" value="ECO:0007669"/>
    <property type="project" value="InterPro"/>
</dbReference>
<feature type="signal peptide" evidence="1">
    <location>
        <begin position="1"/>
        <end position="19"/>
    </location>
</feature>
<dbReference type="RefSeq" id="WP_139067320.1">
    <property type="nucleotide sequence ID" value="NZ_CP040812.1"/>
</dbReference>
<proteinExistence type="predicted"/>
<dbReference type="Proteomes" id="UP000309016">
    <property type="component" value="Chromosome"/>
</dbReference>
<feature type="chain" id="PRO_5022902038" description="Clan AA aspartic protease" evidence="1">
    <location>
        <begin position="20"/>
        <end position="293"/>
    </location>
</feature>
<accession>A0A5B7X6M3</accession>
<dbReference type="SUPFAM" id="SSF50630">
    <property type="entry name" value="Acid proteases"/>
    <property type="match status" value="1"/>
</dbReference>
<protein>
    <recommendedName>
        <fullName evidence="4">Clan AA aspartic protease</fullName>
    </recommendedName>
</protein>
<evidence type="ECO:0000256" key="1">
    <source>
        <dbReference type="SAM" id="SignalP"/>
    </source>
</evidence>
<sequence length="293" mass="33282">MKKFLLFLLLNGLFTNLYSQTLGVNETINYINNLYEENKSNKMVSLKMDGTLRVGNKDSDHWSYHMNINEVKTRKSYKKGNYDIVCKEYGANCIELRVSTGPRQDPTYAMPILLHTSQYNKDKLFNAFSYLIAIASASEKYKRNDNDPFAPGNFNISSSEIKNLNNEKNTSLRKSNGVFFVDVSFGILKEEFILDTGASDMLINESIERKLIAENIITKEDYIQPGLYRIADGSIVQCRRLIIPEIKVGSFIVKNVQASVGYGEAPLLLGKSFLDKFSSWSVNNQSQTLELKI</sequence>
<reference evidence="2 3" key="1">
    <citation type="submission" date="2019-06" db="EMBL/GenBank/DDBJ databases">
        <title>Complete genome sequence of Antarcticibacterium flavum KCTC 52984T from an Antarctic marine sediment.</title>
        <authorList>
            <person name="Lee Y.M."/>
            <person name="Shin S.C."/>
        </authorList>
    </citation>
    <scope>NUCLEOTIDE SEQUENCE [LARGE SCALE GENOMIC DNA]</scope>
    <source>
        <strain evidence="2 3">KCTC 52984</strain>
    </source>
</reference>
<organism evidence="2 3">
    <name type="scientific">Antarcticibacterium flavum</name>
    <dbReference type="NCBI Taxonomy" id="2058175"/>
    <lineage>
        <taxon>Bacteria</taxon>
        <taxon>Pseudomonadati</taxon>
        <taxon>Bacteroidota</taxon>
        <taxon>Flavobacteriia</taxon>
        <taxon>Flavobacteriales</taxon>
        <taxon>Flavobacteriaceae</taxon>
        <taxon>Antarcticibacterium</taxon>
    </lineage>
</organism>
<dbReference type="InterPro" id="IPR001969">
    <property type="entry name" value="Aspartic_peptidase_AS"/>
</dbReference>
<dbReference type="GO" id="GO:0004190">
    <property type="term" value="F:aspartic-type endopeptidase activity"/>
    <property type="evidence" value="ECO:0007669"/>
    <property type="project" value="InterPro"/>
</dbReference>
<dbReference type="InterPro" id="IPR034122">
    <property type="entry name" value="Retropepsin-like_bacterial"/>
</dbReference>
<dbReference type="OrthoDB" id="1445522at2"/>
<keyword evidence="3" id="KW-1185">Reference proteome</keyword>
<evidence type="ECO:0000313" key="2">
    <source>
        <dbReference type="EMBL" id="QCY70755.1"/>
    </source>
</evidence>
<dbReference type="Pfam" id="PF13975">
    <property type="entry name" value="gag-asp_proteas"/>
    <property type="match status" value="1"/>
</dbReference>
<keyword evidence="1" id="KW-0732">Signal</keyword>
<dbReference type="Gene3D" id="2.40.70.10">
    <property type="entry name" value="Acid Proteases"/>
    <property type="match status" value="1"/>
</dbReference>
<dbReference type="EMBL" id="CP040812">
    <property type="protein sequence ID" value="QCY70755.1"/>
    <property type="molecule type" value="Genomic_DNA"/>
</dbReference>
<dbReference type="KEGG" id="afla:FHG64_15915"/>
<dbReference type="InterPro" id="IPR021109">
    <property type="entry name" value="Peptidase_aspartic_dom_sf"/>
</dbReference>
<dbReference type="AlphaFoldDB" id="A0A5B7X6M3"/>
<gene>
    <name evidence="2" type="ORF">FHG64_15915</name>
</gene>
<name>A0A5B7X6M3_9FLAO</name>
<evidence type="ECO:0000313" key="3">
    <source>
        <dbReference type="Proteomes" id="UP000309016"/>
    </source>
</evidence>
<dbReference type="CDD" id="cd05483">
    <property type="entry name" value="retropepsin_like_bacteria"/>
    <property type="match status" value="1"/>
</dbReference>
<dbReference type="PROSITE" id="PS00141">
    <property type="entry name" value="ASP_PROTEASE"/>
    <property type="match status" value="1"/>
</dbReference>
<evidence type="ECO:0008006" key="4">
    <source>
        <dbReference type="Google" id="ProtNLM"/>
    </source>
</evidence>